<proteinExistence type="inferred from homology"/>
<evidence type="ECO:0000313" key="3">
    <source>
        <dbReference type="EMBL" id="QCI67365.1"/>
    </source>
</evidence>
<feature type="signal peptide" evidence="2">
    <location>
        <begin position="1"/>
        <end position="30"/>
    </location>
</feature>
<organism evidence="3 4">
    <name type="scientific">Phreatobacter stygius</name>
    <dbReference type="NCBI Taxonomy" id="1940610"/>
    <lineage>
        <taxon>Bacteria</taxon>
        <taxon>Pseudomonadati</taxon>
        <taxon>Pseudomonadota</taxon>
        <taxon>Alphaproteobacteria</taxon>
        <taxon>Hyphomicrobiales</taxon>
        <taxon>Phreatobacteraceae</taxon>
        <taxon>Phreatobacter</taxon>
    </lineage>
</organism>
<dbReference type="SUPFAM" id="SSF53850">
    <property type="entry name" value="Periplasmic binding protein-like II"/>
    <property type="match status" value="1"/>
</dbReference>
<evidence type="ECO:0000313" key="4">
    <source>
        <dbReference type="Proteomes" id="UP000298781"/>
    </source>
</evidence>
<dbReference type="Pfam" id="PF03401">
    <property type="entry name" value="TctC"/>
    <property type="match status" value="1"/>
</dbReference>
<protein>
    <submittedName>
        <fullName evidence="3">Tripartite tricarboxylate transporter substrate binding protein</fullName>
    </submittedName>
</protein>
<dbReference type="Gene3D" id="3.40.190.150">
    <property type="entry name" value="Bordetella uptake gene, domain 1"/>
    <property type="match status" value="1"/>
</dbReference>
<keyword evidence="2" id="KW-0732">Signal</keyword>
<dbReference type="Proteomes" id="UP000298781">
    <property type="component" value="Chromosome"/>
</dbReference>
<accession>A0A4D7B8W9</accession>
<evidence type="ECO:0000256" key="1">
    <source>
        <dbReference type="ARBA" id="ARBA00006987"/>
    </source>
</evidence>
<sequence length="324" mass="34180">MRTARYWQATGITMLGLMLLSLAASLPARAAFPDRALRIVVGFAPGGSTDIIARLVADGLSTRLGQPVVVENRGGAGGVLAAQLVAQQPADGYTLMLHTDGLNQAAAVGTAMVFDPVDAFAPVGLAAKSSLVLVVHPSIPAQNLNEFLAYARKSPHPLRFGSPGSGLSGQLFAQGLGIPIEEVRYRGTSAVLNDLLAARIDAYTIAFPGILSYVQAGALRALAIASAERSRVMPDLPTGPEQGFPEVIATGWFGIVVKAGTPPEVIAKLHRALNETLDDAVVRRRIGEIGLDIAPSAKPEDFGQLIRDDRVVWERVATRGNLRQ</sequence>
<dbReference type="AlphaFoldDB" id="A0A4D7B8W9"/>
<dbReference type="KEGG" id="pstg:E8M01_25955"/>
<comment type="similarity">
    <text evidence="1">Belongs to the UPF0065 (bug) family.</text>
</comment>
<name>A0A4D7B8W9_9HYPH</name>
<dbReference type="PANTHER" id="PTHR42928:SF5">
    <property type="entry name" value="BLR1237 PROTEIN"/>
    <property type="match status" value="1"/>
</dbReference>
<dbReference type="InterPro" id="IPR005064">
    <property type="entry name" value="BUG"/>
</dbReference>
<reference evidence="3 4" key="1">
    <citation type="submission" date="2019-04" db="EMBL/GenBank/DDBJ databases">
        <title>Phreatobacter aquaticus sp. nov.</title>
        <authorList>
            <person name="Choi A."/>
        </authorList>
    </citation>
    <scope>NUCLEOTIDE SEQUENCE [LARGE SCALE GENOMIC DNA]</scope>
    <source>
        <strain evidence="3 4">KCTC 52518</strain>
    </source>
</reference>
<dbReference type="InterPro" id="IPR042100">
    <property type="entry name" value="Bug_dom1"/>
</dbReference>
<dbReference type="OrthoDB" id="9780943at2"/>
<dbReference type="RefSeq" id="WP_136962796.1">
    <property type="nucleotide sequence ID" value="NZ_CP039690.1"/>
</dbReference>
<dbReference type="Gene3D" id="3.40.190.10">
    <property type="entry name" value="Periplasmic binding protein-like II"/>
    <property type="match status" value="1"/>
</dbReference>
<feature type="chain" id="PRO_5020643689" evidence="2">
    <location>
        <begin position="31"/>
        <end position="324"/>
    </location>
</feature>
<dbReference type="EMBL" id="CP039690">
    <property type="protein sequence ID" value="QCI67365.1"/>
    <property type="molecule type" value="Genomic_DNA"/>
</dbReference>
<dbReference type="PANTHER" id="PTHR42928">
    <property type="entry name" value="TRICARBOXYLATE-BINDING PROTEIN"/>
    <property type="match status" value="1"/>
</dbReference>
<evidence type="ECO:0000256" key="2">
    <source>
        <dbReference type="SAM" id="SignalP"/>
    </source>
</evidence>
<dbReference type="CDD" id="cd07012">
    <property type="entry name" value="PBP2_Bug_TTT"/>
    <property type="match status" value="1"/>
</dbReference>
<keyword evidence="4" id="KW-1185">Reference proteome</keyword>
<dbReference type="PIRSF" id="PIRSF017082">
    <property type="entry name" value="YflP"/>
    <property type="match status" value="1"/>
</dbReference>
<gene>
    <name evidence="3" type="ORF">E8M01_25955</name>
</gene>